<reference evidence="1" key="1">
    <citation type="submission" date="2021-06" db="EMBL/GenBank/DDBJ databases">
        <title>Novel species in genus Arthrobacter.</title>
        <authorList>
            <person name="Zhang G."/>
        </authorList>
    </citation>
    <scope>NUCLEOTIDE SEQUENCE</scope>
    <source>
        <strain evidence="1">Zg-ZUI122</strain>
    </source>
</reference>
<proteinExistence type="predicted"/>
<dbReference type="RefSeq" id="WP_207347383.1">
    <property type="nucleotide sequence ID" value="NZ_CP076456.1"/>
</dbReference>
<gene>
    <name evidence="1" type="ORF">KG104_04240</name>
</gene>
<dbReference type="EMBL" id="CP076456">
    <property type="protein sequence ID" value="QWQ37012.1"/>
    <property type="molecule type" value="Genomic_DNA"/>
</dbReference>
<dbReference type="Pfam" id="PF08310">
    <property type="entry name" value="LGFP"/>
    <property type="match status" value="3"/>
</dbReference>
<sequence length="443" mass="47281">MPDTHRVPAGTPLTPGTGRIKISDRIKLPALISGEGNLRRKYDALGGAAALGEPVSKEEGKIWTFANGSCLCYNPDMFAAFEIHGDIYAKWLALGGMAWGIPCTDETGTPDGVGRFNHFNANTASIYWTPATGAAGIWGLIREKWAQIGWERSALGYPVTDESGTPDGVGRFNHFSNAGSVYWTPGTGAHAVYGDIRARWEAMGWETSYLGYPVSDEVDFAEGGRANEFQNGGIYWWSDTGAIDLRDVVVHYTGLYCFGETDWDQSSSADEPYVIMGVTSPQVATVHRSGIYNDVDAGESRPDLIEVYRGRPYGMNICAVVMENDFGDPDKYKEDIQNVVMGVHAAGTLALGLIPVVGPVIAAVAGPALKTLMPSIGGAINNALNLGDDRIGSSSITVSAKQMVLLAARTPNTDFHGIGYKVESGLVSGSGASYKAYFGVIPA</sequence>
<organism evidence="1 2">
    <name type="scientific">Arthrobacter sunyaminii</name>
    <dbReference type="NCBI Taxonomy" id="2816859"/>
    <lineage>
        <taxon>Bacteria</taxon>
        <taxon>Bacillati</taxon>
        <taxon>Actinomycetota</taxon>
        <taxon>Actinomycetes</taxon>
        <taxon>Micrococcales</taxon>
        <taxon>Micrococcaceae</taxon>
        <taxon>Arthrobacter</taxon>
    </lineage>
</organism>
<dbReference type="KEGG" id="asun:KG104_04240"/>
<accession>A0A975XLH4</accession>
<dbReference type="InterPro" id="IPR013207">
    <property type="entry name" value="LGFP"/>
</dbReference>
<keyword evidence="2" id="KW-1185">Reference proteome</keyword>
<dbReference type="Proteomes" id="UP000680588">
    <property type="component" value="Chromosome"/>
</dbReference>
<evidence type="ECO:0000313" key="2">
    <source>
        <dbReference type="Proteomes" id="UP000680588"/>
    </source>
</evidence>
<evidence type="ECO:0008006" key="3">
    <source>
        <dbReference type="Google" id="ProtNLM"/>
    </source>
</evidence>
<evidence type="ECO:0000313" key="1">
    <source>
        <dbReference type="EMBL" id="QWQ37012.1"/>
    </source>
</evidence>
<dbReference type="AlphaFoldDB" id="A0A975XLH4"/>
<protein>
    <recommendedName>
        <fullName evidence="3">LGFP repeat-containing protein</fullName>
    </recommendedName>
</protein>
<name>A0A975XLH4_9MICC</name>